<protein>
    <submittedName>
        <fullName evidence="1">Uncharacterized protein</fullName>
    </submittedName>
</protein>
<sequence length="85" mass="9206">MNSEYQYCGCGGCFDITVGTLGTQSLCGLCDEAGCVIGDSDCQRADADSECEHWTERIDEYTEVCVLCGRCATHEPDRDTDHGSP</sequence>
<dbReference type="Proteomes" id="UP000255467">
    <property type="component" value="Unassembled WGS sequence"/>
</dbReference>
<evidence type="ECO:0000313" key="1">
    <source>
        <dbReference type="EMBL" id="SUA80431.1"/>
    </source>
</evidence>
<dbReference type="EMBL" id="UGRY01000002">
    <property type="protein sequence ID" value="SUA80431.1"/>
    <property type="molecule type" value="Genomic_DNA"/>
</dbReference>
<name>A0A378YVE6_9NOCA</name>
<keyword evidence="2" id="KW-1185">Reference proteome</keyword>
<accession>A0A378YVE6</accession>
<gene>
    <name evidence="1" type="ORF">NCTC1934_04272</name>
</gene>
<evidence type="ECO:0000313" key="2">
    <source>
        <dbReference type="Proteomes" id="UP000255467"/>
    </source>
</evidence>
<dbReference type="AlphaFoldDB" id="A0A378YVE6"/>
<proteinExistence type="predicted"/>
<organism evidence="1 2">
    <name type="scientific">Nocardia otitidiscaviarum</name>
    <dbReference type="NCBI Taxonomy" id="1823"/>
    <lineage>
        <taxon>Bacteria</taxon>
        <taxon>Bacillati</taxon>
        <taxon>Actinomycetota</taxon>
        <taxon>Actinomycetes</taxon>
        <taxon>Mycobacteriales</taxon>
        <taxon>Nocardiaceae</taxon>
        <taxon>Nocardia</taxon>
    </lineage>
</organism>
<dbReference type="OrthoDB" id="4571303at2"/>
<reference evidence="1 2" key="1">
    <citation type="submission" date="2018-06" db="EMBL/GenBank/DDBJ databases">
        <authorList>
            <consortium name="Pathogen Informatics"/>
            <person name="Doyle S."/>
        </authorList>
    </citation>
    <scope>NUCLEOTIDE SEQUENCE [LARGE SCALE GENOMIC DNA]</scope>
    <source>
        <strain evidence="1 2">NCTC1934</strain>
    </source>
</reference>
<dbReference type="RefSeq" id="WP_039819136.1">
    <property type="nucleotide sequence ID" value="NZ_UGRY01000002.1"/>
</dbReference>